<proteinExistence type="predicted"/>
<feature type="compositionally biased region" description="Basic and acidic residues" evidence="1">
    <location>
        <begin position="93"/>
        <end position="102"/>
    </location>
</feature>
<dbReference type="EMBL" id="JAWMWG010000001">
    <property type="protein sequence ID" value="MEJ6347775.1"/>
    <property type="molecule type" value="Genomic_DNA"/>
</dbReference>
<feature type="region of interest" description="Disordered" evidence="1">
    <location>
        <begin position="50"/>
        <end position="114"/>
    </location>
</feature>
<evidence type="ECO:0000313" key="3">
    <source>
        <dbReference type="Proteomes" id="UP001377804"/>
    </source>
</evidence>
<gene>
    <name evidence="2" type="ORF">R4Y45_00670</name>
</gene>
<keyword evidence="3" id="KW-1185">Reference proteome</keyword>
<evidence type="ECO:0008006" key="4">
    <source>
        <dbReference type="Google" id="ProtNLM"/>
    </source>
</evidence>
<feature type="compositionally biased region" description="Polar residues" evidence="1">
    <location>
        <begin position="52"/>
        <end position="78"/>
    </location>
</feature>
<evidence type="ECO:0000313" key="2">
    <source>
        <dbReference type="EMBL" id="MEJ6347775.1"/>
    </source>
</evidence>
<dbReference type="Proteomes" id="UP001377804">
    <property type="component" value="Unassembled WGS sequence"/>
</dbReference>
<evidence type="ECO:0000256" key="1">
    <source>
        <dbReference type="SAM" id="MobiDB-lite"/>
    </source>
</evidence>
<name>A0ABU8SFJ1_9LACO</name>
<organism evidence="2 3">
    <name type="scientific">Holzapfeliella saturejae</name>
    <dbReference type="NCBI Taxonomy" id="3082953"/>
    <lineage>
        <taxon>Bacteria</taxon>
        <taxon>Bacillati</taxon>
        <taxon>Bacillota</taxon>
        <taxon>Bacilli</taxon>
        <taxon>Lactobacillales</taxon>
        <taxon>Lactobacillaceae</taxon>
        <taxon>Holzapfeliella</taxon>
    </lineage>
</organism>
<feature type="compositionally biased region" description="Polar residues" evidence="1">
    <location>
        <begin position="103"/>
        <end position="114"/>
    </location>
</feature>
<reference evidence="2 3" key="1">
    <citation type="submission" date="2023-10" db="EMBL/GenBank/DDBJ databases">
        <title>Holzapfeliella saturejae sp. nov. isolated from Satureja montana flowers.</title>
        <authorList>
            <person name="Alcantara C."/>
            <person name="Zuniga M."/>
            <person name="Landete J.M."/>
            <person name="Monedero V."/>
        </authorList>
    </citation>
    <scope>NUCLEOTIDE SEQUENCE [LARGE SCALE GENOMIC DNA]</scope>
    <source>
        <strain evidence="2 3">He02</strain>
    </source>
</reference>
<protein>
    <recommendedName>
        <fullName evidence="4">DUF1542 domain-containing protein</fullName>
    </recommendedName>
</protein>
<accession>A0ABU8SFJ1</accession>
<sequence>MYNKNQFKKTQEKKILRKKKKNWVIVSLSSFFLLGSISAMPNLGLTVKAQEGAQQHTSSSENQTPKQTTVDQEQSKQSVVEEPKTTSSTESLLHSEDLEIQPRSDNASATSQGVSDALADVQALKDNQVAGKTESETLTQEYITAYNLTYKGFVDGTNDGTDPDASFKNTRNDNTIDYTSSIYTSAYQQGQAFFNNTQGTRLVRTAEELRNAYLSSSTRKILVMNHISLWQLNGAVIGYGTSDAYYGPRQSYLPERELNIGFNNTNLTVDGRGKTVDYSSYSFQNNSVGNLTMKDITMYGGNFYGPTKNQGSGTLTYDNITYTGPQLISATATKVYVKNNVTVNGGQNYRPKEIPGLEAVNNGLAPDYVASQANLNQANPNAGSTQENMEVSSLTFLSGSHYVGSTFNGTALAINTNGNVVLESGAIVDLSPMGDGTSGAGSSPTGVAYGIYMPNGSMQVNEGAKINIKPQVNTAMQQQSNGYRNLAAAFYLNRGDVTLAKNAEFNVILDGPLASRNTDRVGVYIGGTMTLNAGKFKVIGQNLISNNNTLVNVTGKLEANDLSTLNVSAAGSGNVTLVQGAGMSIDSPSQVGAIFDIRGMQNSPNSKLFSGSNNLTSKNVGVDTGNGIVPYSSISFSMNGGDAVGSNMNGQNQKAFTYSNTSGSQTKFLQFAAIPTFQFSNDYSLSLDEQNNYVLNSSVRTEASNKIYNNANNSIYIKFLDKNGNVAFNPQYKNEENKNDQTSLYNLKLKNNPAYSDGTPIPFSLVLPQGFDLKELNNYKLQGKYVINDTTSNIVLTQSQIEDIISQKNRRQVDEGIKLFLDNILNKNYDPKSDSRYVNGSNFKLGYDAAKSGYENPSSKTVEYTNGTADYKYAYDKGQSERISLENQRSAAIDAINAEATKVNSSIDTDDTLNNEQKAAQKAEVTKQVEASQQAIKDAQNAQSVKDAQNTGITAIQSKHQSQKSVSEQQTDALAQIDAQKAQTLKDIADDKTLDDATRANQVAAVNTEAKKAEDAIKAAQNAQGIISATMQGKVQIDSQHVQGNTLESQRSAAIDAINAEATKVNSAIDTDDTLNNEQKAAQKAEVTKQVEASQQAIKDAQNAQSVKDAQNTGITAIQSKHQSQKSVSEQQTDALAQIDAQKAQTLKDIADDKTLDDATKANQVAAVNTEAKKAEDAIKAVQNAQGIIAATMQGKAQIDSQHVQGNTLESQRSAAIDAINAEATKVNSAIDTDDTLNNEQKAAQKAEVTKQVEASQQAIKDAQNAQSVKDAQNTGITAIQSKHQSQKSVSEQQTDALAQIDAQKAQTLKDIADDKTLDDATRANQVAAVNTEAKKAEDAIKAAKNAQGIISATMQGKAQIDSQHVQGNTLESQRSAAIDAINAEATKVNSAIDTDDTLNNEQKAAQKAEVTKQVEASQQAIKDAQNAQSVKDAQNTGITAIQSKHQSQKSVSEQQTDALAQIDAQKAQTLKDIADDKTLDDATKANQVAAVNTEAKKAEDAIKAVQNAQGIIAATMQGKAQIDSQHVQGNTLESQRSAAIDAINAEATKVNSAIDTDDTLNNEQKAAQKAEVTKQVEASQQAIKDAQKAQSIKDAQNTGITAIQSKHQSQKSVSEQQTDALAQIDAQKAQTLKDIADDKTLDDATKANQVAAVNTEAKKAEDAIKAAQNAQGIIAATMQGKAQIASQHQTNSESLLDQQVKAVKAINDQEAKVLADIEKDGTLDNAEKARQSKAASDRAKEARTAINTATKAQEIADAQTQGVTAIKAAHQSGKAVSDQQTKATEDIDQQVNTTVTAIRGDNSLTDAEKTTQINAAQKAGEDAKVAIGKANDAQTISNAINDGKANIIKQHQPGSLDGKKALALDSIDAAETQTLADIEKDGTLDNAEKARQSKAASDRAKEARTAINTATKAQEIVDAQTQGVTAIKAAHQSGKAVSDQQTKATEDIEKQLNDTVTLITGDNSLTDAQKATQIEAAKKAAEDAKTAIKQAYDAQTISNAVNDGKANIIKQYQTANLELQRTSAIKAIENQAIETLKAIDADQTLSPIEKSNQSKNVNTVAEKVKNDIKNALTSQNILDLKNLGIENIVAQHKSNSTIYDPNPTENQLLNEKSKAIYEVKDYPNSDFYINKIKQATTFNDIRSILEESRNQSKTKEVHYVPGYGVQQWILTEKGTFTQDNGVYIPTSTTVKIFNEKIVAGIKYVQIKSKNSNQWIQAQYIESGSYQAVHYVPGYGVRIRTIMDNQATPLTGSDSLIPTGETIKVLDKERVINGDTYVQIGSTSENRWIQKKYLQDPVLKEVNYVKGYGVQNWMIDNQGQAQAIFGSYTPSQSFITTFDTIVSDGISYTRIGSADKNIWVQTQYLN</sequence>
<dbReference type="RefSeq" id="WP_339968268.1">
    <property type="nucleotide sequence ID" value="NZ_JAWMWG010000001.1"/>
</dbReference>
<comment type="caution">
    <text evidence="2">The sequence shown here is derived from an EMBL/GenBank/DDBJ whole genome shotgun (WGS) entry which is preliminary data.</text>
</comment>